<comment type="caution">
    <text evidence="16">The sequence shown here is derived from an EMBL/GenBank/DDBJ whole genome shotgun (WGS) entry which is preliminary data.</text>
</comment>
<keyword evidence="5" id="KW-0999">Mitochondrion inner membrane</keyword>
<dbReference type="EMBL" id="JAYKXP010000044">
    <property type="protein sequence ID" value="KAK7037831.1"/>
    <property type="molecule type" value="Genomic_DNA"/>
</dbReference>
<evidence type="ECO:0000259" key="15">
    <source>
        <dbReference type="SMART" id="SM01024"/>
    </source>
</evidence>
<reference evidence="16 17" key="1">
    <citation type="submission" date="2024-01" db="EMBL/GenBank/DDBJ databases">
        <title>A draft genome for a cacao thread blight-causing isolate of Paramarasmius palmivorus.</title>
        <authorList>
            <person name="Baruah I.K."/>
            <person name="Bukari Y."/>
            <person name="Amoako-Attah I."/>
            <person name="Meinhardt L.W."/>
            <person name="Bailey B.A."/>
            <person name="Cohen S.P."/>
        </authorList>
    </citation>
    <scope>NUCLEOTIDE SEQUENCE [LARGE SCALE GENOMIC DNA]</scope>
    <source>
        <strain evidence="16 17">GH-12</strain>
    </source>
</reference>
<evidence type="ECO:0000256" key="1">
    <source>
        <dbReference type="ARBA" id="ARBA00004434"/>
    </source>
</evidence>
<gene>
    <name evidence="16" type="ORF">VNI00_010792</name>
</gene>
<comment type="similarity">
    <text evidence="2">Belongs to the AAA ATPase family. BCS1 subfamily.</text>
</comment>
<dbReference type="InterPro" id="IPR003960">
    <property type="entry name" value="ATPase_AAA_CS"/>
</dbReference>
<evidence type="ECO:0000256" key="2">
    <source>
        <dbReference type="ARBA" id="ARBA00007448"/>
    </source>
</evidence>
<evidence type="ECO:0000256" key="7">
    <source>
        <dbReference type="ARBA" id="ARBA00022840"/>
    </source>
</evidence>
<evidence type="ECO:0000256" key="10">
    <source>
        <dbReference type="ARBA" id="ARBA00023136"/>
    </source>
</evidence>
<dbReference type="InterPro" id="IPR014851">
    <property type="entry name" value="BCS1_N"/>
</dbReference>
<keyword evidence="3" id="KW-0812">Transmembrane</keyword>
<dbReference type="AlphaFoldDB" id="A0AAW0CF95"/>
<evidence type="ECO:0000256" key="11">
    <source>
        <dbReference type="ARBA" id="ARBA00048778"/>
    </source>
</evidence>
<proteinExistence type="inferred from homology"/>
<dbReference type="SMART" id="SM01024">
    <property type="entry name" value="BCS1_N"/>
    <property type="match status" value="1"/>
</dbReference>
<dbReference type="Pfam" id="PF00004">
    <property type="entry name" value="AAA"/>
    <property type="match status" value="1"/>
</dbReference>
<organism evidence="16 17">
    <name type="scientific">Paramarasmius palmivorus</name>
    <dbReference type="NCBI Taxonomy" id="297713"/>
    <lineage>
        <taxon>Eukaryota</taxon>
        <taxon>Fungi</taxon>
        <taxon>Dikarya</taxon>
        <taxon>Basidiomycota</taxon>
        <taxon>Agaricomycotina</taxon>
        <taxon>Agaricomycetes</taxon>
        <taxon>Agaricomycetidae</taxon>
        <taxon>Agaricales</taxon>
        <taxon>Marasmiineae</taxon>
        <taxon>Marasmiaceae</taxon>
        <taxon>Paramarasmius</taxon>
    </lineage>
</organism>
<dbReference type="InterPro" id="IPR003593">
    <property type="entry name" value="AAA+_ATPase"/>
</dbReference>
<feature type="region of interest" description="Disordered" evidence="13">
    <location>
        <begin position="325"/>
        <end position="351"/>
    </location>
</feature>
<dbReference type="PANTHER" id="PTHR23070">
    <property type="entry name" value="BCS1 AAA-TYPE ATPASE"/>
    <property type="match status" value="1"/>
</dbReference>
<dbReference type="InterPro" id="IPR003959">
    <property type="entry name" value="ATPase_AAA_core"/>
</dbReference>
<keyword evidence="6" id="KW-0378">Hydrolase</keyword>
<dbReference type="InterPro" id="IPR027417">
    <property type="entry name" value="P-loop_NTPase"/>
</dbReference>
<evidence type="ECO:0000256" key="6">
    <source>
        <dbReference type="ARBA" id="ARBA00022801"/>
    </source>
</evidence>
<dbReference type="PROSITE" id="PS00674">
    <property type="entry name" value="AAA"/>
    <property type="match status" value="1"/>
</dbReference>
<evidence type="ECO:0008006" key="18">
    <source>
        <dbReference type="Google" id="ProtNLM"/>
    </source>
</evidence>
<protein>
    <recommendedName>
        <fullName evidence="18">P-loop containing nucleoside triphosphate hydrolase protein</fullName>
    </recommendedName>
</protein>
<sequence>MNHRTGSYIPPLPSYDTHILPPYGNIAHNLGRLFPIAPIVASIISWSLSSAFHKILMRLRVKIVSSFYVTATIKDSDISYDWILAWLSRQPNWKKSRHFEVLTNPFGARFHCVNLGTGNGDNNVEDERIPSKPLYVPSAYQTYSMWYKSRHLSIARIEEAFSQRVSNTLVISIMTRDRELLSDLLKDARSVYISGNETKLRTWTADQSNNWTQCVQIDRRSLNSLVLDPKVKQRIVDDAQNFLASKKWYNARGIPFRRGYLLHGPPGTGKTSLIHSLASDIELDIFMIPLSRRGLDDAQLEKLFNSLPKKCIAVMEDIDATFTQGVSRRPPEHTPDNKDTTPIVEESSRASNQVTVNMNEAPVLTLSGLLNALDGIGAQEGRILIATTNRYSSLDPALCRAGRMDLHIEFKLASRCQARELFMRFYDPSDLVGQGNQTHTVTDMKDDGTLPGVEALDVLAERFAGLIPEERISMASLQGYLMTYKASPIDAVDNLNAWVETELL</sequence>
<dbReference type="Proteomes" id="UP001383192">
    <property type="component" value="Unassembled WGS sequence"/>
</dbReference>
<dbReference type="SMART" id="SM00382">
    <property type="entry name" value="AAA"/>
    <property type="match status" value="1"/>
</dbReference>
<dbReference type="InterPro" id="IPR050747">
    <property type="entry name" value="Mitochondrial_chaperone_BCS1"/>
</dbReference>
<evidence type="ECO:0000256" key="3">
    <source>
        <dbReference type="ARBA" id="ARBA00022692"/>
    </source>
</evidence>
<comment type="catalytic activity">
    <reaction evidence="11">
        <text>ATP + H2O = ADP + phosphate + H(+)</text>
        <dbReference type="Rhea" id="RHEA:13065"/>
        <dbReference type="ChEBI" id="CHEBI:15377"/>
        <dbReference type="ChEBI" id="CHEBI:15378"/>
        <dbReference type="ChEBI" id="CHEBI:30616"/>
        <dbReference type="ChEBI" id="CHEBI:43474"/>
        <dbReference type="ChEBI" id="CHEBI:456216"/>
    </reaction>
    <physiologicalReaction direction="left-to-right" evidence="11">
        <dbReference type="Rhea" id="RHEA:13066"/>
    </physiologicalReaction>
</comment>
<comment type="subcellular location">
    <subcellularLocation>
        <location evidence="1">Mitochondrion inner membrane</location>
        <topology evidence="1">Single-pass membrane protein</topology>
    </subcellularLocation>
</comment>
<evidence type="ECO:0000256" key="13">
    <source>
        <dbReference type="SAM" id="MobiDB-lite"/>
    </source>
</evidence>
<keyword evidence="4 12" id="KW-0547">Nucleotide-binding</keyword>
<feature type="domain" description="BCS1 N-terminal" evidence="15">
    <location>
        <begin position="39"/>
        <end position="225"/>
    </location>
</feature>
<dbReference type="Gene3D" id="3.40.50.300">
    <property type="entry name" value="P-loop containing nucleotide triphosphate hydrolases"/>
    <property type="match status" value="1"/>
</dbReference>
<feature type="compositionally biased region" description="Basic and acidic residues" evidence="13">
    <location>
        <begin position="329"/>
        <end position="339"/>
    </location>
</feature>
<dbReference type="InterPro" id="IPR057495">
    <property type="entry name" value="AAA_lid_BCS1"/>
</dbReference>
<evidence type="ECO:0000256" key="4">
    <source>
        <dbReference type="ARBA" id="ARBA00022741"/>
    </source>
</evidence>
<evidence type="ECO:0000256" key="8">
    <source>
        <dbReference type="ARBA" id="ARBA00022989"/>
    </source>
</evidence>
<dbReference type="Pfam" id="PF25426">
    <property type="entry name" value="AAA_lid_BCS1"/>
    <property type="match status" value="1"/>
</dbReference>
<evidence type="ECO:0000256" key="9">
    <source>
        <dbReference type="ARBA" id="ARBA00023128"/>
    </source>
</evidence>
<evidence type="ECO:0000256" key="12">
    <source>
        <dbReference type="RuleBase" id="RU003651"/>
    </source>
</evidence>
<keyword evidence="8" id="KW-1133">Transmembrane helix</keyword>
<dbReference type="SUPFAM" id="SSF52540">
    <property type="entry name" value="P-loop containing nucleoside triphosphate hydrolases"/>
    <property type="match status" value="1"/>
</dbReference>
<evidence type="ECO:0000313" key="17">
    <source>
        <dbReference type="Proteomes" id="UP001383192"/>
    </source>
</evidence>
<name>A0AAW0CF95_9AGAR</name>
<evidence type="ECO:0000256" key="5">
    <source>
        <dbReference type="ARBA" id="ARBA00022792"/>
    </source>
</evidence>
<keyword evidence="7 12" id="KW-0067">ATP-binding</keyword>
<keyword evidence="17" id="KW-1185">Reference proteome</keyword>
<dbReference type="GO" id="GO:0005743">
    <property type="term" value="C:mitochondrial inner membrane"/>
    <property type="evidence" value="ECO:0007669"/>
    <property type="project" value="UniProtKB-SubCell"/>
</dbReference>
<evidence type="ECO:0000259" key="14">
    <source>
        <dbReference type="SMART" id="SM00382"/>
    </source>
</evidence>
<evidence type="ECO:0000313" key="16">
    <source>
        <dbReference type="EMBL" id="KAK7037831.1"/>
    </source>
</evidence>
<keyword evidence="9" id="KW-0496">Mitochondrion</keyword>
<feature type="domain" description="AAA+ ATPase" evidence="14">
    <location>
        <begin position="256"/>
        <end position="414"/>
    </location>
</feature>
<keyword evidence="10" id="KW-0472">Membrane</keyword>
<dbReference type="Pfam" id="PF08740">
    <property type="entry name" value="BCS1_N"/>
    <property type="match status" value="1"/>
</dbReference>
<dbReference type="GO" id="GO:0016887">
    <property type="term" value="F:ATP hydrolysis activity"/>
    <property type="evidence" value="ECO:0007669"/>
    <property type="project" value="InterPro"/>
</dbReference>
<dbReference type="GO" id="GO:0005524">
    <property type="term" value="F:ATP binding"/>
    <property type="evidence" value="ECO:0007669"/>
    <property type="project" value="UniProtKB-KW"/>
</dbReference>
<accession>A0AAW0CF95</accession>